<name>A0ABP8G289_9SPHI</name>
<protein>
    <recommendedName>
        <fullName evidence="8">Propionate 3-nitronate monooxygenase</fullName>
    </recommendedName>
</protein>
<dbReference type="PANTHER" id="PTHR42747:SF3">
    <property type="entry name" value="NITRONATE MONOOXYGENASE-RELATED"/>
    <property type="match status" value="1"/>
</dbReference>
<dbReference type="EMBL" id="BAABFT010000002">
    <property type="protein sequence ID" value="GAA4315802.1"/>
    <property type="molecule type" value="Genomic_DNA"/>
</dbReference>
<dbReference type="Gene3D" id="3.20.20.70">
    <property type="entry name" value="Aldolase class I"/>
    <property type="match status" value="1"/>
</dbReference>
<keyword evidence="7 10" id="KW-0503">Monooxygenase</keyword>
<evidence type="ECO:0000256" key="6">
    <source>
        <dbReference type="ARBA" id="ARBA00023002"/>
    </source>
</evidence>
<evidence type="ECO:0000313" key="10">
    <source>
        <dbReference type="EMBL" id="GAA4315802.1"/>
    </source>
</evidence>
<organism evidence="10 11">
    <name type="scientific">Mucilaginibacter gynuensis</name>
    <dbReference type="NCBI Taxonomy" id="1302236"/>
    <lineage>
        <taxon>Bacteria</taxon>
        <taxon>Pseudomonadati</taxon>
        <taxon>Bacteroidota</taxon>
        <taxon>Sphingobacteriia</taxon>
        <taxon>Sphingobacteriales</taxon>
        <taxon>Sphingobacteriaceae</taxon>
        <taxon>Mucilaginibacter</taxon>
    </lineage>
</organism>
<sequence>MNRKNEVTQLFNVEYPIIQAPMLGVTTPEMVAAVSNNGGLGSLPVGGLSVDRTRALIHQTKALTQKPFAVNLFANANAMPNKEQVKPIQNFIKQLAAKHGLDFEEQSVNSFEYYTYQDQIAILIQEQIPVVSFTFGIIDNDSIEALKRAGTILIGTATSSKEAELIAAKNIDMITAQGIEAGGHRGTFLDDEPLPMVGSMSLIPQIVSRVTKPVIAAGGIMDGGSIKAAFALGAKAVQVGTTFIASDESMAIAAYKTALQNSVETDSMITRSISGRWARGLRNTLITELEASGIEAAPYPVQYSLVMALRNLALATGNIEFINMWAGQSGYKAQAKPSAEILLDLVKQAEMLDVF</sequence>
<comment type="similarity">
    <text evidence="2">Belongs to the nitronate monooxygenase family. NMO class I subfamily.</text>
</comment>
<keyword evidence="4" id="KW-0285">Flavoprotein</keyword>
<evidence type="ECO:0000256" key="4">
    <source>
        <dbReference type="ARBA" id="ARBA00022630"/>
    </source>
</evidence>
<evidence type="ECO:0000256" key="2">
    <source>
        <dbReference type="ARBA" id="ARBA00009881"/>
    </source>
</evidence>
<evidence type="ECO:0000256" key="7">
    <source>
        <dbReference type="ARBA" id="ARBA00023033"/>
    </source>
</evidence>
<accession>A0ABP8G289</accession>
<evidence type="ECO:0000256" key="5">
    <source>
        <dbReference type="ARBA" id="ARBA00022643"/>
    </source>
</evidence>
<keyword evidence="3" id="KW-0216">Detoxification</keyword>
<dbReference type="InterPro" id="IPR013785">
    <property type="entry name" value="Aldolase_TIM"/>
</dbReference>
<comment type="cofactor">
    <cofactor evidence="1">
        <name>FMN</name>
        <dbReference type="ChEBI" id="CHEBI:58210"/>
    </cofactor>
</comment>
<evidence type="ECO:0000313" key="11">
    <source>
        <dbReference type="Proteomes" id="UP001500582"/>
    </source>
</evidence>
<evidence type="ECO:0000256" key="8">
    <source>
        <dbReference type="ARBA" id="ARBA00031155"/>
    </source>
</evidence>
<gene>
    <name evidence="10" type="ORF">GCM10023149_12560</name>
</gene>
<keyword evidence="5" id="KW-0288">FMN</keyword>
<dbReference type="GO" id="GO:0004497">
    <property type="term" value="F:monooxygenase activity"/>
    <property type="evidence" value="ECO:0007669"/>
    <property type="project" value="UniProtKB-KW"/>
</dbReference>
<dbReference type="RefSeq" id="WP_345210156.1">
    <property type="nucleotide sequence ID" value="NZ_BAABFT010000002.1"/>
</dbReference>
<evidence type="ECO:0000256" key="9">
    <source>
        <dbReference type="ARBA" id="ARBA00049401"/>
    </source>
</evidence>
<keyword evidence="6" id="KW-0560">Oxidoreductase</keyword>
<comment type="caution">
    <text evidence="10">The sequence shown here is derived from an EMBL/GenBank/DDBJ whole genome shotgun (WGS) entry which is preliminary data.</text>
</comment>
<keyword evidence="11" id="KW-1185">Reference proteome</keyword>
<dbReference type="Pfam" id="PF03060">
    <property type="entry name" value="NMO"/>
    <property type="match status" value="1"/>
</dbReference>
<dbReference type="InterPro" id="IPR004136">
    <property type="entry name" value="NMO"/>
</dbReference>
<dbReference type="Proteomes" id="UP001500582">
    <property type="component" value="Unassembled WGS sequence"/>
</dbReference>
<dbReference type="CDD" id="cd04730">
    <property type="entry name" value="NPD_like"/>
    <property type="match status" value="1"/>
</dbReference>
<evidence type="ECO:0000256" key="3">
    <source>
        <dbReference type="ARBA" id="ARBA00022575"/>
    </source>
</evidence>
<evidence type="ECO:0000256" key="1">
    <source>
        <dbReference type="ARBA" id="ARBA00001917"/>
    </source>
</evidence>
<reference evidence="11" key="1">
    <citation type="journal article" date="2019" name="Int. J. Syst. Evol. Microbiol.">
        <title>The Global Catalogue of Microorganisms (GCM) 10K type strain sequencing project: providing services to taxonomists for standard genome sequencing and annotation.</title>
        <authorList>
            <consortium name="The Broad Institute Genomics Platform"/>
            <consortium name="The Broad Institute Genome Sequencing Center for Infectious Disease"/>
            <person name="Wu L."/>
            <person name="Ma J."/>
        </authorList>
    </citation>
    <scope>NUCLEOTIDE SEQUENCE [LARGE SCALE GENOMIC DNA]</scope>
    <source>
        <strain evidence="11">JCM 17705</strain>
    </source>
</reference>
<proteinExistence type="inferred from homology"/>
<comment type="catalytic activity">
    <reaction evidence="9">
        <text>3 propionate 3-nitronate + 3 O2 + H2O = 3 3-oxopropanoate + 2 nitrate + nitrite + H2O2 + 3 H(+)</text>
        <dbReference type="Rhea" id="RHEA:57332"/>
        <dbReference type="ChEBI" id="CHEBI:15377"/>
        <dbReference type="ChEBI" id="CHEBI:15378"/>
        <dbReference type="ChEBI" id="CHEBI:15379"/>
        <dbReference type="ChEBI" id="CHEBI:16240"/>
        <dbReference type="ChEBI" id="CHEBI:16301"/>
        <dbReference type="ChEBI" id="CHEBI:17632"/>
        <dbReference type="ChEBI" id="CHEBI:33190"/>
        <dbReference type="ChEBI" id="CHEBI:136067"/>
    </reaction>
</comment>
<dbReference type="SUPFAM" id="SSF51412">
    <property type="entry name" value="Inosine monophosphate dehydrogenase (IMPDH)"/>
    <property type="match status" value="1"/>
</dbReference>
<dbReference type="PANTHER" id="PTHR42747">
    <property type="entry name" value="NITRONATE MONOOXYGENASE-RELATED"/>
    <property type="match status" value="1"/>
</dbReference>